<feature type="region of interest" description="Disordered" evidence="1">
    <location>
        <begin position="1"/>
        <end position="41"/>
    </location>
</feature>
<proteinExistence type="predicted"/>
<evidence type="ECO:0000313" key="3">
    <source>
        <dbReference type="Proteomes" id="UP001151760"/>
    </source>
</evidence>
<keyword evidence="3" id="KW-1185">Reference proteome</keyword>
<evidence type="ECO:0000256" key="1">
    <source>
        <dbReference type="SAM" id="MobiDB-lite"/>
    </source>
</evidence>
<sequence length="74" mass="7919">MESGIRFMLAPRSARAKHSSNSGKSHDRSLRGAEAGTGDCPAGREVEALTISYSIQQQSGATPEVEELVTHFSE</sequence>
<name>A0ABQ5CU74_9ASTR</name>
<protein>
    <submittedName>
        <fullName evidence="2">Uncharacterized protein</fullName>
    </submittedName>
</protein>
<dbReference type="Proteomes" id="UP001151760">
    <property type="component" value="Unassembled WGS sequence"/>
</dbReference>
<accession>A0ABQ5CU74</accession>
<comment type="caution">
    <text evidence="2">The sequence shown here is derived from an EMBL/GenBank/DDBJ whole genome shotgun (WGS) entry which is preliminary data.</text>
</comment>
<evidence type="ECO:0000313" key="2">
    <source>
        <dbReference type="EMBL" id="GJT29488.1"/>
    </source>
</evidence>
<gene>
    <name evidence="2" type="ORF">Tco_0909763</name>
</gene>
<reference evidence="2" key="1">
    <citation type="journal article" date="2022" name="Int. J. Mol. Sci.">
        <title>Draft Genome of Tanacetum Coccineum: Genomic Comparison of Closely Related Tanacetum-Family Plants.</title>
        <authorList>
            <person name="Yamashiro T."/>
            <person name="Shiraishi A."/>
            <person name="Nakayama K."/>
            <person name="Satake H."/>
        </authorList>
    </citation>
    <scope>NUCLEOTIDE SEQUENCE</scope>
</reference>
<organism evidence="2 3">
    <name type="scientific">Tanacetum coccineum</name>
    <dbReference type="NCBI Taxonomy" id="301880"/>
    <lineage>
        <taxon>Eukaryota</taxon>
        <taxon>Viridiplantae</taxon>
        <taxon>Streptophyta</taxon>
        <taxon>Embryophyta</taxon>
        <taxon>Tracheophyta</taxon>
        <taxon>Spermatophyta</taxon>
        <taxon>Magnoliopsida</taxon>
        <taxon>eudicotyledons</taxon>
        <taxon>Gunneridae</taxon>
        <taxon>Pentapetalae</taxon>
        <taxon>asterids</taxon>
        <taxon>campanulids</taxon>
        <taxon>Asterales</taxon>
        <taxon>Asteraceae</taxon>
        <taxon>Asteroideae</taxon>
        <taxon>Anthemideae</taxon>
        <taxon>Anthemidinae</taxon>
        <taxon>Tanacetum</taxon>
    </lineage>
</organism>
<reference evidence="2" key="2">
    <citation type="submission" date="2022-01" db="EMBL/GenBank/DDBJ databases">
        <authorList>
            <person name="Yamashiro T."/>
            <person name="Shiraishi A."/>
            <person name="Satake H."/>
            <person name="Nakayama K."/>
        </authorList>
    </citation>
    <scope>NUCLEOTIDE SEQUENCE</scope>
</reference>
<dbReference type="EMBL" id="BQNB010014547">
    <property type="protein sequence ID" value="GJT29488.1"/>
    <property type="molecule type" value="Genomic_DNA"/>
</dbReference>